<sequence length="236" mass="26218">MKDVLDGLKEVVVEKPVDVIIRQIKELLISGQLKPGDKLPPERKLSEKFAVGRTHVREAIQKLEFYGILKTKPQSGTYVAGIGISALEGLISDILKIDAYSFMSLVETRVLLETSAVALAAERRTEEDIEKLELSLNNYLAKAKQGIKAVDEDLMFHLTIAEVSKNQVLKSLLLIIIPDIITNYAVFKVCDTITDKALSEHALLFQQIKEGDSAGAQVTMKEHLQGIMDFAKMIIQ</sequence>
<feature type="domain" description="HTH gntR-type" evidence="4">
    <location>
        <begin position="14"/>
        <end position="82"/>
    </location>
</feature>
<gene>
    <name evidence="5" type="ORF">QJ048_17415</name>
</gene>
<dbReference type="SUPFAM" id="SSF46785">
    <property type="entry name" value="Winged helix' DNA-binding domain"/>
    <property type="match status" value="1"/>
</dbReference>
<dbReference type="Pfam" id="PF07729">
    <property type="entry name" value="FCD"/>
    <property type="match status" value="1"/>
</dbReference>
<accession>A0ABT6RG82</accession>
<dbReference type="Gene3D" id="1.20.120.530">
    <property type="entry name" value="GntR ligand-binding domain-like"/>
    <property type="match status" value="1"/>
</dbReference>
<keyword evidence="6" id="KW-1185">Reference proteome</keyword>
<name>A0ABT6RG82_9BACT</name>
<organism evidence="5 6">
    <name type="scientific">Pinibacter soli</name>
    <dbReference type="NCBI Taxonomy" id="3044211"/>
    <lineage>
        <taxon>Bacteria</taxon>
        <taxon>Pseudomonadati</taxon>
        <taxon>Bacteroidota</taxon>
        <taxon>Chitinophagia</taxon>
        <taxon>Chitinophagales</taxon>
        <taxon>Chitinophagaceae</taxon>
        <taxon>Pinibacter</taxon>
    </lineage>
</organism>
<dbReference type="InterPro" id="IPR000524">
    <property type="entry name" value="Tscrpt_reg_HTH_GntR"/>
</dbReference>
<dbReference type="RefSeq" id="WP_282335686.1">
    <property type="nucleotide sequence ID" value="NZ_JASBRG010000007.1"/>
</dbReference>
<reference evidence="5 6" key="1">
    <citation type="submission" date="2023-05" db="EMBL/GenBank/DDBJ databases">
        <title>Genome sequence of Pinibacter sp. MAH-24.</title>
        <authorList>
            <person name="Huq M.A."/>
        </authorList>
    </citation>
    <scope>NUCLEOTIDE SEQUENCE [LARGE SCALE GENOMIC DNA]</scope>
    <source>
        <strain evidence="5 6">MAH-24</strain>
    </source>
</reference>
<evidence type="ECO:0000256" key="2">
    <source>
        <dbReference type="ARBA" id="ARBA00023125"/>
    </source>
</evidence>
<dbReference type="PANTHER" id="PTHR43537:SF5">
    <property type="entry name" value="UXU OPERON TRANSCRIPTIONAL REGULATOR"/>
    <property type="match status" value="1"/>
</dbReference>
<keyword evidence="2" id="KW-0238">DNA-binding</keyword>
<dbReference type="Pfam" id="PF00392">
    <property type="entry name" value="GntR"/>
    <property type="match status" value="1"/>
</dbReference>
<evidence type="ECO:0000256" key="3">
    <source>
        <dbReference type="ARBA" id="ARBA00023163"/>
    </source>
</evidence>
<dbReference type="Gene3D" id="1.10.10.10">
    <property type="entry name" value="Winged helix-like DNA-binding domain superfamily/Winged helix DNA-binding domain"/>
    <property type="match status" value="1"/>
</dbReference>
<dbReference type="SMART" id="SM00895">
    <property type="entry name" value="FCD"/>
    <property type="match status" value="1"/>
</dbReference>
<comment type="caution">
    <text evidence="5">The sequence shown here is derived from an EMBL/GenBank/DDBJ whole genome shotgun (WGS) entry which is preliminary data.</text>
</comment>
<dbReference type="PANTHER" id="PTHR43537">
    <property type="entry name" value="TRANSCRIPTIONAL REGULATOR, GNTR FAMILY"/>
    <property type="match status" value="1"/>
</dbReference>
<dbReference type="Proteomes" id="UP001226434">
    <property type="component" value="Unassembled WGS sequence"/>
</dbReference>
<dbReference type="SMART" id="SM00345">
    <property type="entry name" value="HTH_GNTR"/>
    <property type="match status" value="1"/>
</dbReference>
<dbReference type="InterPro" id="IPR036390">
    <property type="entry name" value="WH_DNA-bd_sf"/>
</dbReference>
<evidence type="ECO:0000313" key="5">
    <source>
        <dbReference type="EMBL" id="MDI3321579.1"/>
    </source>
</evidence>
<dbReference type="PROSITE" id="PS50949">
    <property type="entry name" value="HTH_GNTR"/>
    <property type="match status" value="1"/>
</dbReference>
<dbReference type="InterPro" id="IPR011711">
    <property type="entry name" value="GntR_C"/>
</dbReference>
<dbReference type="EMBL" id="JASBRG010000007">
    <property type="protein sequence ID" value="MDI3321579.1"/>
    <property type="molecule type" value="Genomic_DNA"/>
</dbReference>
<evidence type="ECO:0000259" key="4">
    <source>
        <dbReference type="PROSITE" id="PS50949"/>
    </source>
</evidence>
<dbReference type="InterPro" id="IPR008920">
    <property type="entry name" value="TF_FadR/GntR_C"/>
</dbReference>
<dbReference type="CDD" id="cd07377">
    <property type="entry name" value="WHTH_GntR"/>
    <property type="match status" value="1"/>
</dbReference>
<protein>
    <submittedName>
        <fullName evidence="5">FadR/GntR family transcriptional regulator</fullName>
    </submittedName>
</protein>
<evidence type="ECO:0000256" key="1">
    <source>
        <dbReference type="ARBA" id="ARBA00023015"/>
    </source>
</evidence>
<proteinExistence type="predicted"/>
<evidence type="ECO:0000313" key="6">
    <source>
        <dbReference type="Proteomes" id="UP001226434"/>
    </source>
</evidence>
<keyword evidence="3" id="KW-0804">Transcription</keyword>
<dbReference type="PRINTS" id="PR00035">
    <property type="entry name" value="HTHGNTR"/>
</dbReference>
<dbReference type="SUPFAM" id="SSF48008">
    <property type="entry name" value="GntR ligand-binding domain-like"/>
    <property type="match status" value="1"/>
</dbReference>
<keyword evidence="1" id="KW-0805">Transcription regulation</keyword>
<dbReference type="InterPro" id="IPR036388">
    <property type="entry name" value="WH-like_DNA-bd_sf"/>
</dbReference>